<accession>W2JJ54</accession>
<dbReference type="AlphaFoldDB" id="W2JJ54"/>
<name>W2JJ54_PHYNI</name>
<sequence>MIKACQRTSLIAALAMCSGFSEEGQRRRTTSATVRYSYYLPLIGTVYRTAFQTVFNISNDTITRHRNQVKADEFALLAHDNLGNQHAKSVDDETRKTYFTRLAETHRDIVPVRFRFQKPKDGLVRRYHIAKEYGMLPS</sequence>
<reference evidence="1 2" key="1">
    <citation type="submission" date="2013-11" db="EMBL/GenBank/DDBJ databases">
        <title>The Genome Sequence of Phytophthora parasitica CJ05E6.</title>
        <authorList>
            <consortium name="The Broad Institute Genomics Platform"/>
            <person name="Russ C."/>
            <person name="Tyler B."/>
            <person name="Panabieres F."/>
            <person name="Shan W."/>
            <person name="Tripathy S."/>
            <person name="Grunwald N."/>
            <person name="Machado M."/>
            <person name="Johnson C.S."/>
            <person name="Arredondo F."/>
            <person name="Hong C."/>
            <person name="Coffey M."/>
            <person name="Young S.K."/>
            <person name="Zeng Q."/>
            <person name="Gargeya S."/>
            <person name="Fitzgerald M."/>
            <person name="Abouelleil A."/>
            <person name="Alvarado L."/>
            <person name="Chapman S.B."/>
            <person name="Gainer-Dewar J."/>
            <person name="Goldberg J."/>
            <person name="Griggs A."/>
            <person name="Gujja S."/>
            <person name="Hansen M."/>
            <person name="Howarth C."/>
            <person name="Imamovic A."/>
            <person name="Ireland A."/>
            <person name="Larimer J."/>
            <person name="McCowan C."/>
            <person name="Murphy C."/>
            <person name="Pearson M."/>
            <person name="Poon T.W."/>
            <person name="Priest M."/>
            <person name="Roberts A."/>
            <person name="Saif S."/>
            <person name="Shea T."/>
            <person name="Sykes S."/>
            <person name="Wortman J."/>
            <person name="Nusbaum C."/>
            <person name="Birren B."/>
        </authorList>
    </citation>
    <scope>NUCLEOTIDE SEQUENCE [LARGE SCALE GENOMIC DNA]</scope>
    <source>
        <strain evidence="1 2">CJ05E6</strain>
    </source>
</reference>
<evidence type="ECO:0000313" key="2">
    <source>
        <dbReference type="Proteomes" id="UP000053864"/>
    </source>
</evidence>
<gene>
    <name evidence="1" type="ORF">L916_04203</name>
</gene>
<dbReference type="Proteomes" id="UP000053864">
    <property type="component" value="Unassembled WGS sequence"/>
</dbReference>
<evidence type="ECO:0000313" key="1">
    <source>
        <dbReference type="EMBL" id="ETL45767.1"/>
    </source>
</evidence>
<organism evidence="1 2">
    <name type="scientific">Phytophthora nicotianae</name>
    <name type="common">Potato buckeye rot agent</name>
    <name type="synonym">Phytophthora parasitica</name>
    <dbReference type="NCBI Taxonomy" id="4792"/>
    <lineage>
        <taxon>Eukaryota</taxon>
        <taxon>Sar</taxon>
        <taxon>Stramenopiles</taxon>
        <taxon>Oomycota</taxon>
        <taxon>Peronosporomycetes</taxon>
        <taxon>Peronosporales</taxon>
        <taxon>Peronosporaceae</taxon>
        <taxon>Phytophthora</taxon>
    </lineage>
</organism>
<dbReference type="EMBL" id="KI671691">
    <property type="protein sequence ID" value="ETL45767.1"/>
    <property type="molecule type" value="Genomic_DNA"/>
</dbReference>
<proteinExistence type="predicted"/>
<protein>
    <submittedName>
        <fullName evidence="1">Uncharacterized protein</fullName>
    </submittedName>
</protein>